<dbReference type="Proteomes" id="UP000807469">
    <property type="component" value="Unassembled WGS sequence"/>
</dbReference>
<feature type="region of interest" description="Disordered" evidence="1">
    <location>
        <begin position="1"/>
        <end position="106"/>
    </location>
</feature>
<dbReference type="EMBL" id="MU155159">
    <property type="protein sequence ID" value="KAF9482943.1"/>
    <property type="molecule type" value="Genomic_DNA"/>
</dbReference>
<name>A0A9P5Z7M6_9AGAR</name>
<organism evidence="2 3">
    <name type="scientific">Pholiota conissans</name>
    <dbReference type="NCBI Taxonomy" id="109636"/>
    <lineage>
        <taxon>Eukaryota</taxon>
        <taxon>Fungi</taxon>
        <taxon>Dikarya</taxon>
        <taxon>Basidiomycota</taxon>
        <taxon>Agaricomycotina</taxon>
        <taxon>Agaricomycetes</taxon>
        <taxon>Agaricomycetidae</taxon>
        <taxon>Agaricales</taxon>
        <taxon>Agaricineae</taxon>
        <taxon>Strophariaceae</taxon>
        <taxon>Pholiota</taxon>
    </lineage>
</organism>
<protein>
    <submittedName>
        <fullName evidence="2">Uncharacterized protein</fullName>
    </submittedName>
</protein>
<accession>A0A9P5Z7M6</accession>
<dbReference type="OrthoDB" id="2688210at2759"/>
<feature type="compositionally biased region" description="Polar residues" evidence="1">
    <location>
        <begin position="77"/>
        <end position="106"/>
    </location>
</feature>
<proteinExistence type="predicted"/>
<keyword evidence="3" id="KW-1185">Reference proteome</keyword>
<reference evidence="2" key="1">
    <citation type="submission" date="2020-11" db="EMBL/GenBank/DDBJ databases">
        <authorList>
            <consortium name="DOE Joint Genome Institute"/>
            <person name="Ahrendt S."/>
            <person name="Riley R."/>
            <person name="Andreopoulos W."/>
            <person name="Labutti K."/>
            <person name="Pangilinan J."/>
            <person name="Ruiz-Duenas F.J."/>
            <person name="Barrasa J.M."/>
            <person name="Sanchez-Garcia M."/>
            <person name="Camarero S."/>
            <person name="Miyauchi S."/>
            <person name="Serrano A."/>
            <person name="Linde D."/>
            <person name="Babiker R."/>
            <person name="Drula E."/>
            <person name="Ayuso-Fernandez I."/>
            <person name="Pacheco R."/>
            <person name="Padilla G."/>
            <person name="Ferreira P."/>
            <person name="Barriuso J."/>
            <person name="Kellner H."/>
            <person name="Castanera R."/>
            <person name="Alfaro M."/>
            <person name="Ramirez L."/>
            <person name="Pisabarro A.G."/>
            <person name="Kuo A."/>
            <person name="Tritt A."/>
            <person name="Lipzen A."/>
            <person name="He G."/>
            <person name="Yan M."/>
            <person name="Ng V."/>
            <person name="Cullen D."/>
            <person name="Martin F."/>
            <person name="Rosso M.-N."/>
            <person name="Henrissat B."/>
            <person name="Hibbett D."/>
            <person name="Martinez A.T."/>
            <person name="Grigoriev I.V."/>
        </authorList>
    </citation>
    <scope>NUCLEOTIDE SEQUENCE</scope>
    <source>
        <strain evidence="2">CIRM-BRFM 674</strain>
    </source>
</reference>
<evidence type="ECO:0000313" key="3">
    <source>
        <dbReference type="Proteomes" id="UP000807469"/>
    </source>
</evidence>
<gene>
    <name evidence="2" type="ORF">BDN70DRAFT_373707</name>
</gene>
<sequence>MELYHFTPDGLAEATRHNHTTASDAYSPVESNGSLSLRPSLASNLSSNPIPDDAKCPSQKPILYSEQPERDGKRNILTRSNDSTNASKHTRLGTSPTGRPVSSTTR</sequence>
<dbReference type="AlphaFoldDB" id="A0A9P5Z7M6"/>
<evidence type="ECO:0000256" key="1">
    <source>
        <dbReference type="SAM" id="MobiDB-lite"/>
    </source>
</evidence>
<comment type="caution">
    <text evidence="2">The sequence shown here is derived from an EMBL/GenBank/DDBJ whole genome shotgun (WGS) entry which is preliminary data.</text>
</comment>
<feature type="compositionally biased region" description="Polar residues" evidence="1">
    <location>
        <begin position="20"/>
        <end position="49"/>
    </location>
</feature>
<evidence type="ECO:0000313" key="2">
    <source>
        <dbReference type="EMBL" id="KAF9482943.1"/>
    </source>
</evidence>